<dbReference type="SUPFAM" id="SSF53474">
    <property type="entry name" value="alpha/beta-Hydrolases"/>
    <property type="match status" value="1"/>
</dbReference>
<dbReference type="InterPro" id="IPR000639">
    <property type="entry name" value="Epox_hydrolase-like"/>
</dbReference>
<dbReference type="InterPro" id="IPR000073">
    <property type="entry name" value="AB_hydrolase_1"/>
</dbReference>
<protein>
    <submittedName>
        <fullName evidence="2">Haloacetate dehalogenase</fullName>
        <ecNumber evidence="2">3.8.1.3</ecNumber>
    </submittedName>
</protein>
<dbReference type="KEGG" id="scs:Sta7437_1539"/>
<dbReference type="Proteomes" id="UP000010473">
    <property type="component" value="Chromosome"/>
</dbReference>
<dbReference type="InterPro" id="IPR050266">
    <property type="entry name" value="AB_hydrolase_sf"/>
</dbReference>
<dbReference type="STRING" id="111780.Sta7437_1539"/>
<dbReference type="GO" id="GO:0018785">
    <property type="term" value="F:haloacetate dehalogenase activity"/>
    <property type="evidence" value="ECO:0007669"/>
    <property type="project" value="UniProtKB-EC"/>
</dbReference>
<proteinExistence type="predicted"/>
<organism evidence="2 3">
    <name type="scientific">Stanieria cyanosphaera (strain ATCC 29371 / PCC 7437)</name>
    <dbReference type="NCBI Taxonomy" id="111780"/>
    <lineage>
        <taxon>Bacteria</taxon>
        <taxon>Bacillati</taxon>
        <taxon>Cyanobacteriota</taxon>
        <taxon>Cyanophyceae</taxon>
        <taxon>Pleurocapsales</taxon>
        <taxon>Dermocarpellaceae</taxon>
        <taxon>Stanieria</taxon>
    </lineage>
</organism>
<evidence type="ECO:0000259" key="1">
    <source>
        <dbReference type="Pfam" id="PF00561"/>
    </source>
</evidence>
<dbReference type="Pfam" id="PF00561">
    <property type="entry name" value="Abhydrolase_1"/>
    <property type="match status" value="1"/>
</dbReference>
<dbReference type="PANTHER" id="PTHR43798">
    <property type="entry name" value="MONOACYLGLYCEROL LIPASE"/>
    <property type="match status" value="1"/>
</dbReference>
<dbReference type="OrthoDB" id="9773293at2"/>
<gene>
    <name evidence="2" type="ordered locus">Sta7437_1539</name>
</gene>
<keyword evidence="2" id="KW-0378">Hydrolase</keyword>
<dbReference type="HOGENOM" id="CLU_020336_7_1_3"/>
<evidence type="ECO:0000313" key="3">
    <source>
        <dbReference type="Proteomes" id="UP000010473"/>
    </source>
</evidence>
<dbReference type="PRINTS" id="PR00412">
    <property type="entry name" value="EPOXHYDRLASE"/>
</dbReference>
<dbReference type="PRINTS" id="PR00111">
    <property type="entry name" value="ABHYDROLASE"/>
</dbReference>
<evidence type="ECO:0000313" key="2">
    <source>
        <dbReference type="EMBL" id="AFZ35106.1"/>
    </source>
</evidence>
<dbReference type="eggNOG" id="COG0596">
    <property type="taxonomic scope" value="Bacteria"/>
</dbReference>
<feature type="domain" description="AB hydrolase-1" evidence="1">
    <location>
        <begin position="27"/>
        <end position="275"/>
    </location>
</feature>
<dbReference type="EMBL" id="CP003653">
    <property type="protein sequence ID" value="AFZ35106.1"/>
    <property type="molecule type" value="Genomic_DNA"/>
</dbReference>
<dbReference type="Gene3D" id="3.40.50.1820">
    <property type="entry name" value="alpha/beta hydrolase"/>
    <property type="match status" value="1"/>
</dbReference>
<keyword evidence="3" id="KW-1185">Reference proteome</keyword>
<name>K9XSQ9_STAC7</name>
<dbReference type="InterPro" id="IPR029058">
    <property type="entry name" value="AB_hydrolase_fold"/>
</dbReference>
<dbReference type="AlphaFoldDB" id="K9XSQ9"/>
<dbReference type="RefSeq" id="WP_015192777.1">
    <property type="nucleotide sequence ID" value="NC_019748.1"/>
</dbReference>
<sequence length="290" mass="33017">MFNYFQTKTIETSGAKINLVIGGQGEPLLLLHGYPQTHLMWHKIAHLLAEDFTVIATDLRGYGASSKPPGEPDHSNYAKRVMAQDQVEVMFQLGYETFALVGHDRGARVAHRLTLDYPTKVKKLALLDILPTYELYANSDREFATAYYHWFFLIQPYPFPETLISNNAEYFLRHCLSQWSKVDDAFTQATIAEYLLYFDDWATIHSTCEDYRAAASIDSIHDQLNREQKITCPLLVLWGKQGIIGKKYDILASWTAKAINVQGKGLNCGHFLPEEAPNETYSALRNFLVV</sequence>
<reference evidence="3" key="1">
    <citation type="journal article" date="2013" name="Proc. Natl. Acad. Sci. U.S.A.">
        <title>Improving the coverage of the cyanobacterial phylum using diversity-driven genome sequencing.</title>
        <authorList>
            <person name="Shih P.M."/>
            <person name="Wu D."/>
            <person name="Latifi A."/>
            <person name="Axen S.D."/>
            <person name="Fewer D.P."/>
            <person name="Talla E."/>
            <person name="Calteau A."/>
            <person name="Cai F."/>
            <person name="Tandeau de Marsac N."/>
            <person name="Rippka R."/>
            <person name="Herdman M."/>
            <person name="Sivonen K."/>
            <person name="Coursin T."/>
            <person name="Laurent T."/>
            <person name="Goodwin L."/>
            <person name="Nolan M."/>
            <person name="Davenport K.W."/>
            <person name="Han C.S."/>
            <person name="Rubin E.M."/>
            <person name="Eisen J.A."/>
            <person name="Woyke T."/>
            <person name="Gugger M."/>
            <person name="Kerfeld C.A."/>
        </authorList>
    </citation>
    <scope>NUCLEOTIDE SEQUENCE [LARGE SCALE GENOMIC DNA]</scope>
    <source>
        <strain evidence="3">ATCC 29371 / PCC 7437</strain>
    </source>
</reference>
<dbReference type="PATRIC" id="fig|111780.3.peg.1603"/>
<accession>K9XSQ9</accession>
<dbReference type="EC" id="3.8.1.3" evidence="2"/>